<reference evidence="14" key="1">
    <citation type="journal article" date="2023" name="Mol. Biol. Evol.">
        <title>Third-Generation Sequencing Reveals the Adaptive Role of the Epigenome in Three Deep-Sea Polychaetes.</title>
        <authorList>
            <person name="Perez M."/>
            <person name="Aroh O."/>
            <person name="Sun Y."/>
            <person name="Lan Y."/>
            <person name="Juniper S.K."/>
            <person name="Young C.R."/>
            <person name="Angers B."/>
            <person name="Qian P.Y."/>
        </authorList>
    </citation>
    <scope>NUCLEOTIDE SEQUENCE</scope>
    <source>
        <strain evidence="14">P08H-3</strain>
    </source>
</reference>
<sequence>MQPIATATERHGVPYFVISDVKEGQYKPYNLITIFPNLLDIYYIAVDLVERYQWRTVAVFYESLEGLFLLENLVQNPGLHVRAWKINSTTGEEAIRHFLLEIRQLTVRNIIVLSSRTVTDYILKEDYGEEHLMDYYYTQVNDDGATGTLTFRKDGTRKGYNVDIMALFETGLYKIGSWNSSIAGSGKRLRLSAVKPTSSHTAQYPLGKGVIRVVTLLEEPFVRTKSDNRNRSGNDRFEGFCIDILDLIAKKLKFKYHLYVVPDGQYGDKRPDGSWNGMVNQLMNGNASLAIGALSITSRREKAIDFTKPFKADGISLVMRRPTKRSSFFQFTEPLSGMVWLLMLAVFVFMGFTLYLLDKVAPPSDGKARFGVGESFWFTFASMMLCGTEIHPRTIAARTLAGGLWVFSLIIISTYTANLAAFFTVSKFDSDIRSIFDLLEQSKVRYGTVLYSDVGAFFEKNKLVKFQQLWQMMSSVQPDSMVASSEEGFLRAKSTSEEYAFIWDTPAVKYRVAHDCDYVQVGGTVGSRGYGIGVPLGAQYREEISVALLQLAESGTILMLEQKWWTSPIKCPDIDEAKPSKTTSLSVDKVGGVFIILGLGVGMAVISALLDYLIRVRHADERTKNRRVTEKTTDKVIYDGAITSGLQLEEPFLDHATKHEVKCTGKQTNIF</sequence>
<organism evidence="14 15">
    <name type="scientific">Paralvinella palmiformis</name>
    <dbReference type="NCBI Taxonomy" id="53620"/>
    <lineage>
        <taxon>Eukaryota</taxon>
        <taxon>Metazoa</taxon>
        <taxon>Spiralia</taxon>
        <taxon>Lophotrochozoa</taxon>
        <taxon>Annelida</taxon>
        <taxon>Polychaeta</taxon>
        <taxon>Sedentaria</taxon>
        <taxon>Canalipalpata</taxon>
        <taxon>Terebellida</taxon>
        <taxon>Terebelliformia</taxon>
        <taxon>Alvinellidae</taxon>
        <taxon>Paralvinella</taxon>
    </lineage>
</organism>
<evidence type="ECO:0000259" key="13">
    <source>
        <dbReference type="SMART" id="SM00918"/>
    </source>
</evidence>
<evidence type="ECO:0000256" key="9">
    <source>
        <dbReference type="ARBA" id="ARBA00023286"/>
    </source>
</evidence>
<evidence type="ECO:0000313" key="14">
    <source>
        <dbReference type="EMBL" id="KAK2142902.1"/>
    </source>
</evidence>
<keyword evidence="15" id="KW-1185">Reference proteome</keyword>
<feature type="transmembrane region" description="Helical" evidence="11">
    <location>
        <begin position="590"/>
        <end position="614"/>
    </location>
</feature>
<evidence type="ECO:0000256" key="1">
    <source>
        <dbReference type="ARBA" id="ARBA00004141"/>
    </source>
</evidence>
<evidence type="ECO:0000256" key="4">
    <source>
        <dbReference type="ARBA" id="ARBA00022989"/>
    </source>
</evidence>
<keyword evidence="7" id="KW-0675">Receptor</keyword>
<feature type="transmembrane region" description="Helical" evidence="11">
    <location>
        <begin position="335"/>
        <end position="356"/>
    </location>
</feature>
<evidence type="ECO:0000256" key="11">
    <source>
        <dbReference type="SAM" id="Phobius"/>
    </source>
</evidence>
<dbReference type="Proteomes" id="UP001208570">
    <property type="component" value="Unassembled WGS sequence"/>
</dbReference>
<dbReference type="InterPro" id="IPR001320">
    <property type="entry name" value="Iontro_rcpt_C"/>
</dbReference>
<comment type="subcellular location">
    <subcellularLocation>
        <location evidence="1">Membrane</location>
        <topology evidence="1">Multi-pass membrane protein</topology>
    </subcellularLocation>
</comment>
<keyword evidence="4 11" id="KW-1133">Transmembrane helix</keyword>
<feature type="domain" description="Ionotropic glutamate receptor C-terminal" evidence="12">
    <location>
        <begin position="210"/>
        <end position="567"/>
    </location>
</feature>
<protein>
    <recommendedName>
        <fullName evidence="16">Glutamate receptor</fullName>
    </recommendedName>
</protein>
<evidence type="ECO:0000256" key="8">
    <source>
        <dbReference type="ARBA" id="ARBA00023180"/>
    </source>
</evidence>
<evidence type="ECO:0000256" key="6">
    <source>
        <dbReference type="ARBA" id="ARBA00023136"/>
    </source>
</evidence>
<keyword evidence="5" id="KW-0406">Ion transport</keyword>
<evidence type="ECO:0000256" key="10">
    <source>
        <dbReference type="ARBA" id="ARBA00023303"/>
    </source>
</evidence>
<evidence type="ECO:0000256" key="7">
    <source>
        <dbReference type="ARBA" id="ARBA00023170"/>
    </source>
</evidence>
<evidence type="ECO:0000256" key="2">
    <source>
        <dbReference type="ARBA" id="ARBA00022448"/>
    </source>
</evidence>
<dbReference type="EMBL" id="JAODUP010000899">
    <property type="protein sequence ID" value="KAK2142902.1"/>
    <property type="molecule type" value="Genomic_DNA"/>
</dbReference>
<dbReference type="GO" id="GO:0015276">
    <property type="term" value="F:ligand-gated monoatomic ion channel activity"/>
    <property type="evidence" value="ECO:0007669"/>
    <property type="project" value="InterPro"/>
</dbReference>
<feature type="domain" description="Ionotropic glutamate receptor L-glutamate and glycine-binding" evidence="13">
    <location>
        <begin position="220"/>
        <end position="284"/>
    </location>
</feature>
<dbReference type="SMART" id="SM00079">
    <property type="entry name" value="PBPe"/>
    <property type="match status" value="1"/>
</dbReference>
<dbReference type="SMART" id="SM00918">
    <property type="entry name" value="Lig_chan-Glu_bd"/>
    <property type="match status" value="1"/>
</dbReference>
<dbReference type="SUPFAM" id="SSF81324">
    <property type="entry name" value="Voltage-gated potassium channels"/>
    <property type="match status" value="1"/>
</dbReference>
<keyword evidence="2" id="KW-0813">Transport</keyword>
<dbReference type="SUPFAM" id="SSF53850">
    <property type="entry name" value="Periplasmic binding protein-like II"/>
    <property type="match status" value="1"/>
</dbReference>
<evidence type="ECO:0008006" key="16">
    <source>
        <dbReference type="Google" id="ProtNLM"/>
    </source>
</evidence>
<name>A0AAD9IXR6_9ANNE</name>
<dbReference type="InterPro" id="IPR015683">
    <property type="entry name" value="Ionotropic_Glu_rcpt"/>
</dbReference>
<gene>
    <name evidence="14" type="ORF">LSH36_899g00012</name>
</gene>
<dbReference type="Pfam" id="PF10613">
    <property type="entry name" value="Lig_chan-Glu_bd"/>
    <property type="match status" value="1"/>
</dbReference>
<dbReference type="Gene3D" id="3.40.50.2300">
    <property type="match status" value="1"/>
</dbReference>
<dbReference type="SUPFAM" id="SSF53822">
    <property type="entry name" value="Periplasmic binding protein-like I"/>
    <property type="match status" value="1"/>
</dbReference>
<evidence type="ECO:0000313" key="15">
    <source>
        <dbReference type="Proteomes" id="UP001208570"/>
    </source>
</evidence>
<keyword evidence="3 11" id="KW-0812">Transmembrane</keyword>
<evidence type="ECO:0000259" key="12">
    <source>
        <dbReference type="SMART" id="SM00079"/>
    </source>
</evidence>
<keyword evidence="8" id="KW-0325">Glycoprotein</keyword>
<dbReference type="Gene3D" id="3.40.190.10">
    <property type="entry name" value="Periplasmic binding protein-like II"/>
    <property type="match status" value="2"/>
</dbReference>
<keyword evidence="6 11" id="KW-0472">Membrane</keyword>
<keyword evidence="9" id="KW-1071">Ligand-gated ion channel</keyword>
<dbReference type="AlphaFoldDB" id="A0AAD9IXR6"/>
<evidence type="ECO:0000256" key="3">
    <source>
        <dbReference type="ARBA" id="ARBA00022692"/>
    </source>
</evidence>
<keyword evidence="10" id="KW-0407">Ion channel</keyword>
<dbReference type="Gene3D" id="1.10.287.70">
    <property type="match status" value="1"/>
</dbReference>
<dbReference type="FunFam" id="1.10.287.70:FF:000143">
    <property type="entry name" value="Probable glutamate receptor"/>
    <property type="match status" value="1"/>
</dbReference>
<dbReference type="InterPro" id="IPR019594">
    <property type="entry name" value="Glu/Gly-bd"/>
</dbReference>
<dbReference type="GO" id="GO:0016020">
    <property type="term" value="C:membrane"/>
    <property type="evidence" value="ECO:0007669"/>
    <property type="project" value="UniProtKB-SubCell"/>
</dbReference>
<dbReference type="PANTHER" id="PTHR18966">
    <property type="entry name" value="IONOTROPIC GLUTAMATE RECEPTOR"/>
    <property type="match status" value="1"/>
</dbReference>
<accession>A0AAD9IXR6</accession>
<dbReference type="Pfam" id="PF00060">
    <property type="entry name" value="Lig_chan"/>
    <property type="match status" value="1"/>
</dbReference>
<dbReference type="InterPro" id="IPR028082">
    <property type="entry name" value="Peripla_BP_I"/>
</dbReference>
<evidence type="ECO:0000256" key="5">
    <source>
        <dbReference type="ARBA" id="ARBA00023065"/>
    </source>
</evidence>
<proteinExistence type="predicted"/>
<dbReference type="FunFam" id="3.40.190.10:FF:000024">
    <property type="entry name" value="Glutamate receptor, ionotropic, delta 1"/>
    <property type="match status" value="1"/>
</dbReference>
<feature type="transmembrane region" description="Helical" evidence="11">
    <location>
        <begin position="404"/>
        <end position="425"/>
    </location>
</feature>
<comment type="caution">
    <text evidence="14">The sequence shown here is derived from an EMBL/GenBank/DDBJ whole genome shotgun (WGS) entry which is preliminary data.</text>
</comment>